<comment type="caution">
    <text evidence="2">The sequence shown here is derived from an EMBL/GenBank/DDBJ whole genome shotgun (WGS) entry which is preliminary data.</text>
</comment>
<evidence type="ECO:0000313" key="3">
    <source>
        <dbReference type="Proteomes" id="UP000054773"/>
    </source>
</evidence>
<protein>
    <submittedName>
        <fullName evidence="2">Outer membrane protein</fullName>
    </submittedName>
</protein>
<proteinExistence type="predicted"/>
<evidence type="ECO:0000256" key="1">
    <source>
        <dbReference type="SAM" id="SignalP"/>
    </source>
</evidence>
<dbReference type="OrthoDB" id="5653740at2"/>
<feature type="signal peptide" evidence="1">
    <location>
        <begin position="1"/>
        <end position="20"/>
    </location>
</feature>
<feature type="chain" id="PRO_5006912998" evidence="1">
    <location>
        <begin position="21"/>
        <end position="325"/>
    </location>
</feature>
<dbReference type="EMBL" id="LNYA01000034">
    <property type="protein sequence ID" value="KTC94551.1"/>
    <property type="molecule type" value="Genomic_DNA"/>
</dbReference>
<keyword evidence="3" id="KW-1185">Reference proteome</keyword>
<dbReference type="InterPro" id="IPR007825">
    <property type="entry name" value="Major_OMP_Legionella"/>
</dbReference>
<dbReference type="STRING" id="448.Lery_2718"/>
<accession>A0A0W0TG36</accession>
<dbReference type="RefSeq" id="WP_058527795.1">
    <property type="nucleotide sequence ID" value="NZ_CAAAHY010000005.1"/>
</dbReference>
<dbReference type="Proteomes" id="UP000054773">
    <property type="component" value="Unassembled WGS sequence"/>
</dbReference>
<dbReference type="Pfam" id="PF05150">
    <property type="entry name" value="Legionella_OMP"/>
    <property type="match status" value="1"/>
</dbReference>
<keyword evidence="1" id="KW-0732">Signal</keyword>
<sequence length="325" mass="35328">MLKKITLAILGMSISGFAAAGMYGTPPAPTCTPGDVTVPCEAKKWDLGIQALYLKPIYDADKAYGLAASSLSEYKDVDNEWGWGYKLEGSYHFRTGNDLTVDWLHYDVDSNNGSFTGVFPSPLGGVVNANFTHTFTNKFDRVNAVLGQHVDMGMRKNARFYGGFQYADIRVNSNLAYSVVSPTILLLTSGVFGTQNTDFNGVGPVVGVDFSYDLTENFSITANTSGSILYGTGRYNEATFFGNNLVAFTRYGTQKSVVPSVEAKLGANYAYETANGTLNIEAGYQVFNYFNSLQHINPLCGCLRIDMSDFGMYGVYGGLKWVAPA</sequence>
<reference evidence="2 3" key="1">
    <citation type="submission" date="2015-11" db="EMBL/GenBank/DDBJ databases">
        <title>Genomic analysis of 38 Legionella species identifies large and diverse effector repertoires.</title>
        <authorList>
            <person name="Burstein D."/>
            <person name="Amaro F."/>
            <person name="Zusman T."/>
            <person name="Lifshitz Z."/>
            <person name="Cohen O."/>
            <person name="Gilbert J.A."/>
            <person name="Pupko T."/>
            <person name="Shuman H.A."/>
            <person name="Segal G."/>
        </authorList>
    </citation>
    <scope>NUCLEOTIDE SEQUENCE [LARGE SCALE GENOMIC DNA]</scope>
    <source>
        <strain evidence="2 3">SE-32A-C8</strain>
    </source>
</reference>
<name>A0A0W0TG36_LEGER</name>
<gene>
    <name evidence="2" type="ORF">Lery_2718</name>
</gene>
<evidence type="ECO:0000313" key="2">
    <source>
        <dbReference type="EMBL" id="KTC94551.1"/>
    </source>
</evidence>
<dbReference type="AlphaFoldDB" id="A0A0W0TG36"/>
<dbReference type="PATRIC" id="fig|448.7.peg.2853"/>
<organism evidence="2 3">
    <name type="scientific">Legionella erythra</name>
    <dbReference type="NCBI Taxonomy" id="448"/>
    <lineage>
        <taxon>Bacteria</taxon>
        <taxon>Pseudomonadati</taxon>
        <taxon>Pseudomonadota</taxon>
        <taxon>Gammaproteobacteria</taxon>
        <taxon>Legionellales</taxon>
        <taxon>Legionellaceae</taxon>
        <taxon>Legionella</taxon>
    </lineage>
</organism>